<feature type="compositionally biased region" description="Basic and acidic residues" evidence="1">
    <location>
        <begin position="3379"/>
        <end position="3391"/>
    </location>
</feature>
<dbReference type="SUPFAM" id="SSF51126">
    <property type="entry name" value="Pectin lyase-like"/>
    <property type="match status" value="1"/>
</dbReference>
<dbReference type="Proteomes" id="UP000324209">
    <property type="component" value="Chromosome"/>
</dbReference>
<organism evidence="3 4">
    <name type="scientific">Oceanispirochaeta crateris</name>
    <dbReference type="NCBI Taxonomy" id="2518645"/>
    <lineage>
        <taxon>Bacteria</taxon>
        <taxon>Pseudomonadati</taxon>
        <taxon>Spirochaetota</taxon>
        <taxon>Spirochaetia</taxon>
        <taxon>Spirochaetales</taxon>
        <taxon>Spirochaetaceae</taxon>
        <taxon>Oceanispirochaeta</taxon>
    </lineage>
</organism>
<evidence type="ECO:0000259" key="2">
    <source>
        <dbReference type="Pfam" id="PF13860"/>
    </source>
</evidence>
<dbReference type="EMBL" id="CP036150">
    <property type="protein sequence ID" value="QEN09327.1"/>
    <property type="molecule type" value="Genomic_DNA"/>
</dbReference>
<keyword evidence="4" id="KW-1185">Reference proteome</keyword>
<dbReference type="Gene3D" id="2.60.40.4070">
    <property type="match status" value="1"/>
</dbReference>
<feature type="domain" description="FlgD/Vpr Ig-like" evidence="2">
    <location>
        <begin position="3782"/>
        <end position="3833"/>
    </location>
</feature>
<reference evidence="3 4" key="1">
    <citation type="submission" date="2019-02" db="EMBL/GenBank/DDBJ databases">
        <title>Complete Genome Sequence and Methylome Analysis of free living Spirochaetas.</title>
        <authorList>
            <person name="Fomenkov A."/>
            <person name="Dubinina G."/>
            <person name="Leshcheva N."/>
            <person name="Mikheeva N."/>
            <person name="Grabovich M."/>
            <person name="Vincze T."/>
            <person name="Roberts R.J."/>
        </authorList>
    </citation>
    <scope>NUCLEOTIDE SEQUENCE [LARGE SCALE GENOMIC DNA]</scope>
    <source>
        <strain evidence="3 4">K2</strain>
    </source>
</reference>
<dbReference type="Pfam" id="PF13860">
    <property type="entry name" value="FlgD_ig"/>
    <property type="match status" value="1"/>
</dbReference>
<gene>
    <name evidence="3" type="ORF">EXM22_15570</name>
</gene>
<feature type="region of interest" description="Disordered" evidence="1">
    <location>
        <begin position="3371"/>
        <end position="3391"/>
    </location>
</feature>
<evidence type="ECO:0000313" key="4">
    <source>
        <dbReference type="Proteomes" id="UP000324209"/>
    </source>
</evidence>
<evidence type="ECO:0000313" key="3">
    <source>
        <dbReference type="EMBL" id="QEN09327.1"/>
    </source>
</evidence>
<sequence>MGKSVMICDGFRKKIKFIFLLVFLIALLVPTWGQNQTQYPSESGNYSAVVGSLAQGALDRVEVVFFEIPSEITSDLYFAVKGATQRNADPDESNAGTTTFYLIGGVGAHSSASSQSVSYADTSYLTGTPLRAFQVVNRTVQTGTAPDTSLTLQAPLDTTGTAYATTADALPNDNTTWIYFPAVNATQGELIGSKRYFKVVVHHSTSGSNQKNAFQLDVSLVAPASSPTLVPDARSFSYSRVIGAYNATAGGTWNIHPLVPAGSTGTVDFYNFDMDSTESIFWENIDDSRSGTLTVGTVSGGTEVDNISILDSTATGEGIDTKGTWLYQIVEISGAGTDPNPFEVWVENDGEPLRLYSSEINTVPDPYYVAISTTSTTATTGTSVQINLQIVDSTGSPVDYRQNIYVEAQDVDGTSLPVISPDSTGTADTEVITTSAAGAASFTLSESDDGDIVTIALFTDGTNGSDDFGAGTDDSVSITFADNPLPVIESLGDTSVLEGTATAALQRVVISDDGVVDLVSGNTLSLKLDTTETVIFKTTSPTVTVWDSAGGAGTGVIGATSRNVDTKVFDFPITTTFASGDYVTIEGLEIDASGASVTSDQSFSLQLDYDGDASYDATDTRTITITDSTTRTYIGSDGVWTTDSNWSPATAPVDGDSVIVSPTATTGTPLILDASVTSLANLTIQGGAYLDLNGNDLTVASIFSNNGTLRLTGTETTTITNDTDSGTVQYTAGPIASLPLGDTYYHLTFGDGSAVSYLMSGNLTVNGDMVINDNFSVVDSGSFNLVVTGNLMLSGGSSVLSYFAGGTIGVSGNVVNNGTIQNKTGLITFQGAYSGTGTMDFAGTGDIVFQGNVDFSGGAIDNLDSSDLFVFSGGAAQQLTTGGVTMPPLQLNSAGGTVSLADDATLTALADLTLTAGTLDLDGNTITIPGNLTFAAAGILIDSAGVIDLSGNWDNTLAGTYTASGTALFSGTTALTSGGESFNDMTVSGALTLNDGTDVNGDLGIAAAGTLTDGGFQLNTAGDFTVTSGGTLTLTGTTVFDGTTSLTSAAENFNDVTVTGALTLTDDAALNSSGDLTLSSGTLDLDGNTITIPGNLTFAAAGTLIDTAGIIDLSGDWDNTAGGTYTATGTVRFLDNATSSVISGDTGFFNFQVPNTVGAKTLQFTALSTQSVSGAFNVQGTDAANRVILESTSAGTLWLLDLSSATVTADYLEIQDSDLVGAAPAPLSPVTSGSFVDNGNNDIFAAGTGSFGDDNARWDLLYTWTGTIDNDWDTPGNWSPTTVPGAGTTVVIPNVANDPVKAASSGAVSLDSLEIQAGASLSMEGNSLTVTSTYTNAGTGVLQLRGDEAVVSLPASPIPGIVEYYGSGGTQTGLSGGNSYTNLAFIDNTPGTLGSDTLFELGAGLTVSGILEIDTGYELDLTGFALDVTGLSSFTNAGVLRAAGTETITNLAGLQTGAGSAIPGSVEYDGTGSAVLGNAYIDLQINGTGDITLGANLDVSGTLTVTSGALSIANRTLTVATLDHQAGGSLSGTTGAVSVTDATLGSDITMSGAGTISFSGGAVDLTGDTVLSSVGGDITLDSTFDGANDLTANAGAGDVIISEAIGGGTRVSAVSLTGAEIRLGSGISTDNSALTFSSPVLLMADTLLDTNTGAGNITFSSTLNTNASPFTLGLTAGTGDITFDGVVGIADGNANRPGTLTISSAVTINQNADVFLAQDLAVTAGDWQLGAVTLDLDGSLSGAGSLTSTAASAINIGTNLTVTTFTHGGSSIVTFDEAPASSVGTYSFFNLVINKTGAANTVLSTGAWTVTGSLTMTQGTWTAGAFTHQIAGSWDSSSANFSWVEAGSTIQLTSTNPGIITSGGAADPFNNLTLDDGGVLSTSAVNVDGTLLLSSGSLSTVDQDLTVATLNHQGAGTISGTTGAITVTDATLGSDITMSGAGTTSFSGGAVDLTGDTVLSSVGGDITLDSTFDGANNLSVNTGTGDVIISAAIGGGTRVSAVSLTGAEIRLGSGISTDDSALTFSSPVLLMADTLLDTNTGAGNITFSSTLNTNASPFTLGLTAGTGDITFDDVVGIADGNANRPGTLTVTSAVTINQNADVFLAQDLAVTAGDWQLGAVTLDLDGSLSGAGSLTSTAASAINIGTNLTVTTFTHGGSSTVTFDESPASSVGTYSFFNLVINKTGAANTVLSTGAWTVTGSLTMTQGTWTAGAFTHQIAGSWDSSSANFSWVEAGSTIQLTSTNPGIITSGGAADPFNNLTLDDGGVLSTSAVNVDGTLLLSSGSLDTVDQDLTVVTLDHQGAGTISGTTGTIAVTNATLGNNITKSSGALNVSGGTLVSLTGPVALDAGLGTISLGTDFSGAFALTLTAATSTITSDLGTTVDLASFTANGTVNITTTLETSGDMLFNDDVVLTGGDSSLTSSAGNITFTGTVEDDVAAAVRALTLDSGGTIIFSNTVGSLRPLGILTVDGATTGVTASNTIDAYSMVITNGGAVDLNGTITVPNGFSSTGTTFDNTGASITTTDTDIVIDHTGDLTLHAALSTGVGGVGIIDIDTDGTISLNAPITSGDGNVTIDSVGLATLTAFADITTTSGTVEFGGTSTGSLNTAADVTTVDAAITFNQAVTLSGGGTVTIDSDAGAGDITFNGNIDGTSSENLIVDAGIGNVAFNSAPIGSTTAIGDLTVTGTSLDLFTIGGGSAGAGTVLLTADSAGSITLRGTDYFTSGPQTYVSGSGGIQYLRGAGSGAMNAGANTITFGNAVDSAGIGDLYLNFSGFTLTLQSDVVCGQFVFLNGTLNLNEKTLSTSNNGGRDLVLLNGTAATIFDDPDWSAANTRFEYIDRSSLLFDPGTYSAAFSDLEASTINVEGNFYSNGVDLPATASWYLNVQNNNTSTPVHNPGNTATDWGTPYNVFFNGTVENSVLNGGGTTGSVAAAASVGANDTGMNATDGGGNTVFIPVTGATGEDAGGWQFSRPSITSIETVWDNTLRITFDQRIENSNNEIQNALDNVTEKMTSNNGNYDIALAYRDFELTTGTPSTLTSTIAQDLDVIYVVTSAPATETWNTDADGVSAGASGDSTDSYGVTQTALPDLTLFKSMLYSAGGKTPIRDYGGANNTGTSRFTATTDECPPLLVAVKAGVTAHGSDSSLYLHNDAHNYLTFRYSEPVDFFNNASDSSTVTIPQSNTRANAIDLDGGGTNFLGHIDNSLTTVQVNEIMTFPGEFYSGSFDGTSQVNSFEQRSSAFDYELQINIAGYSTPAAPGASSRDWPGYLGASGYTLTNPHDVTFTGVVSNFVKDALGNSSAINSRKINTDALTGVPGWAAADMPSGWDVDAPTVAPYRVSGIFEIIPLDETADTVLDRFEFHILDDGSTSGSWDSETSHSDSSKGIRDSSLRNGTSAFLYESAGVTPMLNTYNNSTLSTTVTNDTFGPTGSVTDVDDPYFSVLLNPGAPWDTLTKIWVEYQEDVGYLTDLAGNRLLSFDEKRAVEYIPPEISLTLAVPGNDWIYVKFSEPVYGNTAASAAIDAGDIYYSGGSLTITAIEDYPGGTSNEEFIFRLSDSLVRDDIFTGRIVVKPLSIYDLEGNSYQDKFVRRISDLGIDVVEPIWASDGIHDESIQDGTSLKVFDGSGRLMDRDILIQARINASTVSNSSMRLYYDANVPDSSVVDKLWLPSYHPDLSPEGNFSARYLNASEVVGNGLQNFIISSSDEEMEDGNTIEFLFFIDNLPCVRLTNSSDIWSFEPWKIRIDDIREQRGGVTILNNVINPNNGDKAVLMYEVSNPGVVTAQIFTLNGNLVRILQRGRQAAGSYQYVWDGKNNGGNIVARGVYFVRVVGPDMDEIRKVMVVK</sequence>
<dbReference type="OrthoDB" id="368286at2"/>
<name>A0A5C1QPE9_9SPIO</name>
<proteinExistence type="predicted"/>
<protein>
    <recommendedName>
        <fullName evidence="2">FlgD/Vpr Ig-like domain-containing protein</fullName>
    </recommendedName>
</protein>
<dbReference type="InterPro" id="IPR011050">
    <property type="entry name" value="Pectin_lyase_fold/virulence"/>
</dbReference>
<evidence type="ECO:0000256" key="1">
    <source>
        <dbReference type="SAM" id="MobiDB-lite"/>
    </source>
</evidence>
<dbReference type="KEGG" id="ock:EXM22_15570"/>
<accession>A0A5C1QPE9</accession>
<dbReference type="InterPro" id="IPR025965">
    <property type="entry name" value="FlgD/Vpr_Ig-like"/>
</dbReference>